<evidence type="ECO:0000256" key="1">
    <source>
        <dbReference type="SAM" id="MobiDB-lite"/>
    </source>
</evidence>
<reference evidence="3" key="1">
    <citation type="submission" date="2017-06" db="EMBL/GenBank/DDBJ databases">
        <title>Complete Genome Sequence of Mycobacterium shigaense.</title>
        <authorList>
            <person name="Fukano H."/>
            <person name="Yoshida M."/>
            <person name="Kazumi Y."/>
            <person name="Ogura Y."/>
            <person name="Mitarai S."/>
            <person name="Hayashi T."/>
            <person name="Hoshino Y."/>
        </authorList>
    </citation>
    <scope>NUCLEOTIDE SEQUENCE [LARGE SCALE GENOMIC DNA]</scope>
    <source>
        <strain evidence="3">UN-152</strain>
    </source>
</reference>
<dbReference type="Proteomes" id="UP000217736">
    <property type="component" value="Chromosome"/>
</dbReference>
<protein>
    <submittedName>
        <fullName evidence="2">Uncharacterized protein</fullName>
    </submittedName>
</protein>
<proteinExistence type="predicted"/>
<gene>
    <name evidence="2" type="ORF">MSG_01885</name>
</gene>
<dbReference type="OrthoDB" id="9905760at2"/>
<name>A0A1Z4EGE0_9MYCO</name>
<evidence type="ECO:0000313" key="3">
    <source>
        <dbReference type="Proteomes" id="UP000217736"/>
    </source>
</evidence>
<dbReference type="RefSeq" id="WP_096439026.1">
    <property type="nucleotide sequence ID" value="NZ_AP018164.1"/>
</dbReference>
<dbReference type="KEGG" id="mshg:MSG_01885"/>
<feature type="compositionally biased region" description="Basic and acidic residues" evidence="1">
    <location>
        <begin position="116"/>
        <end position="130"/>
    </location>
</feature>
<sequence>MTEVAGIKGTALDTRLKHSLLTDPVLQAELSGEEFRAWVNLTVWVVSLVSDGAFSAKQAIAVVSHLDHMSMARFIELGLVEHDDELNCRMVSDHWEWQSTREQITQMSERRRKNRERQAEWRARGSEGVE</sequence>
<organism evidence="2 3">
    <name type="scientific">Mycobacterium shigaense</name>
    <dbReference type="NCBI Taxonomy" id="722731"/>
    <lineage>
        <taxon>Bacteria</taxon>
        <taxon>Bacillati</taxon>
        <taxon>Actinomycetota</taxon>
        <taxon>Actinomycetes</taxon>
        <taxon>Mycobacteriales</taxon>
        <taxon>Mycobacteriaceae</taxon>
        <taxon>Mycobacterium</taxon>
        <taxon>Mycobacterium simiae complex</taxon>
    </lineage>
</organism>
<feature type="region of interest" description="Disordered" evidence="1">
    <location>
        <begin position="105"/>
        <end position="130"/>
    </location>
</feature>
<dbReference type="EMBL" id="AP018164">
    <property type="protein sequence ID" value="BAX92038.1"/>
    <property type="molecule type" value="Genomic_DNA"/>
</dbReference>
<keyword evidence="3" id="KW-1185">Reference proteome</keyword>
<evidence type="ECO:0000313" key="2">
    <source>
        <dbReference type="EMBL" id="BAX92038.1"/>
    </source>
</evidence>
<accession>A0A1Z4EGE0</accession>
<dbReference type="AlphaFoldDB" id="A0A1Z4EGE0"/>